<dbReference type="EMBL" id="BNCQ01000074">
    <property type="protein sequence ID" value="GIM16121.1"/>
    <property type="molecule type" value="Genomic_DNA"/>
</dbReference>
<protein>
    <submittedName>
        <fullName evidence="3">Uncharacterized protein</fullName>
    </submittedName>
</protein>
<dbReference type="Proteomes" id="UP000722791">
    <property type="component" value="Unassembled WGS sequence"/>
</dbReference>
<dbReference type="Proteomes" id="UP000747110">
    <property type="component" value="Unassembled WGS sequence"/>
</dbReference>
<dbReference type="OrthoDB" id="552122at2759"/>
<dbReference type="EMBL" id="BNCP01000065">
    <property type="protein sequence ID" value="GIL91487.1"/>
    <property type="molecule type" value="Genomic_DNA"/>
</dbReference>
<comment type="caution">
    <text evidence="3">The sequence shown here is derived from an EMBL/GenBank/DDBJ whole genome shotgun (WGS) entry which is preliminary data.</text>
</comment>
<name>A0A8J4LYJ0_9CHLO</name>
<evidence type="ECO:0000313" key="3">
    <source>
        <dbReference type="EMBL" id="GIM16121.1"/>
    </source>
</evidence>
<feature type="compositionally biased region" description="Basic and acidic residues" evidence="1">
    <location>
        <begin position="225"/>
        <end position="241"/>
    </location>
</feature>
<reference evidence="3" key="1">
    <citation type="journal article" date="2021" name="Proc. Natl. Acad. Sci. U.S.A.">
        <title>Three genomes in the algal genus Volvox reveal the fate of a haploid sex-determining region after a transition to homothallism.</title>
        <authorList>
            <person name="Yamamoto K."/>
            <person name="Hamaji T."/>
            <person name="Kawai-Toyooka H."/>
            <person name="Matsuzaki R."/>
            <person name="Takahashi F."/>
            <person name="Nishimura Y."/>
            <person name="Kawachi M."/>
            <person name="Noguchi H."/>
            <person name="Minakuchi Y."/>
            <person name="Umen J.G."/>
            <person name="Toyoda A."/>
            <person name="Nozaki H."/>
        </authorList>
    </citation>
    <scope>NUCLEOTIDE SEQUENCE</scope>
    <source>
        <strain evidence="3">NIES-3785</strain>
        <strain evidence="2">NIES-3786</strain>
    </source>
</reference>
<keyword evidence="5" id="KW-1185">Reference proteome</keyword>
<feature type="region of interest" description="Disordered" evidence="1">
    <location>
        <begin position="1"/>
        <end position="23"/>
    </location>
</feature>
<sequence>MAQAMLIKEDTTPSPQPCADESVPSRLKEALDEAFMHTQALRQILLTGSSAENPLRREFADANTQTEAPPAVVPREAPTQPLPTFITPYVEKYSGRGFLTDTPCQASSPTPLCRGVVEAAVQQACRALLTPQPHTASKGDATRPRCFAGQNTPPVDSAFRVPVPATKSCASRRRLHHDDADIAPFGTYQHAHQMQEARQSVLPVPVAQSRGDATVGARSSSTTSPRRDVIYDRPNKSEPRPLPEATGPQSIETSFTPNTTTVRLRAAMQWMQLQLQISPSLISRPRRYSDSSVSPALKILAPEHENVQEVAGDTAAAVAPSVQSPPRYGKVFDRRVSEERASKPCVGAPAAPSAPALASTAGAANRSEALCEPDCVQPVTRHGMTVPASAAVPQPPRQWPQPPQLGGFGGAVAVGWPVTVQSQSRGHVSADPWVGVSSSALGPLRDISGHVSNTGWQQLPQWQQQVKEERQHVAALQRQVPKPVAADAPFHPAEQQHRPSGLRFSLRW</sequence>
<evidence type="ECO:0000256" key="1">
    <source>
        <dbReference type="SAM" id="MobiDB-lite"/>
    </source>
</evidence>
<evidence type="ECO:0000313" key="2">
    <source>
        <dbReference type="EMBL" id="GIL91487.1"/>
    </source>
</evidence>
<dbReference type="AlphaFoldDB" id="A0A8J4LYJ0"/>
<gene>
    <name evidence="2" type="ORF">Vretifemale_19081</name>
    <name evidence="3" type="ORF">Vretimale_18775</name>
</gene>
<organism evidence="3 4">
    <name type="scientific">Volvox reticuliferus</name>
    <dbReference type="NCBI Taxonomy" id="1737510"/>
    <lineage>
        <taxon>Eukaryota</taxon>
        <taxon>Viridiplantae</taxon>
        <taxon>Chlorophyta</taxon>
        <taxon>core chlorophytes</taxon>
        <taxon>Chlorophyceae</taxon>
        <taxon>CS clade</taxon>
        <taxon>Chlamydomonadales</taxon>
        <taxon>Volvocaceae</taxon>
        <taxon>Volvox</taxon>
    </lineage>
</organism>
<evidence type="ECO:0000313" key="5">
    <source>
        <dbReference type="Proteomes" id="UP000747110"/>
    </source>
</evidence>
<evidence type="ECO:0000313" key="4">
    <source>
        <dbReference type="Proteomes" id="UP000722791"/>
    </source>
</evidence>
<accession>A0A8J4LYJ0</accession>
<feature type="region of interest" description="Disordered" evidence="1">
    <location>
        <begin position="190"/>
        <end position="255"/>
    </location>
</feature>
<proteinExistence type="predicted"/>